<organism evidence="1">
    <name type="scientific">Solanum lycopersicum</name>
    <name type="common">Tomato</name>
    <name type="synonym">Lycopersicon esculentum</name>
    <dbReference type="NCBI Taxonomy" id="4081"/>
    <lineage>
        <taxon>Eukaryota</taxon>
        <taxon>Viridiplantae</taxon>
        <taxon>Streptophyta</taxon>
        <taxon>Embryophyta</taxon>
        <taxon>Tracheophyta</taxon>
        <taxon>Spermatophyta</taxon>
        <taxon>Magnoliopsida</taxon>
        <taxon>eudicotyledons</taxon>
        <taxon>Gunneridae</taxon>
        <taxon>Pentapetalae</taxon>
        <taxon>asterids</taxon>
        <taxon>lamiids</taxon>
        <taxon>Solanales</taxon>
        <taxon>Solanaceae</taxon>
        <taxon>Solanoideae</taxon>
        <taxon>Solaneae</taxon>
        <taxon>Solanum</taxon>
        <taxon>Solanum subgen. Lycopersicon</taxon>
    </lineage>
</organism>
<dbReference type="EnsemblPlants" id="Solyc09g037040.1.1">
    <property type="protein sequence ID" value="Solyc09g037040.1.1.1"/>
    <property type="gene ID" value="Solyc09g037040.1"/>
</dbReference>
<evidence type="ECO:0000313" key="1">
    <source>
        <dbReference type="EnsemblPlants" id="Solyc09g037040.1.1.1"/>
    </source>
</evidence>
<proteinExistence type="predicted"/>
<sequence>MTLKGTFSGNYTPRLDIPSVVEKFMNKELELEKFITHTLPILLNRQGFLN</sequence>
<evidence type="ECO:0000313" key="2">
    <source>
        <dbReference type="Proteomes" id="UP000004994"/>
    </source>
</evidence>
<reference evidence="1" key="1">
    <citation type="journal article" date="2012" name="Nature">
        <title>The tomato genome sequence provides insights into fleshy fruit evolution.</title>
        <authorList>
            <consortium name="Tomato Genome Consortium"/>
        </authorList>
    </citation>
    <scope>NUCLEOTIDE SEQUENCE [LARGE SCALE GENOMIC DNA]</scope>
    <source>
        <strain evidence="1">cv. Heinz 1706</strain>
    </source>
</reference>
<accession>A0A3Q7I2Q3</accession>
<dbReference type="Proteomes" id="UP000004994">
    <property type="component" value="Chromosome 9"/>
</dbReference>
<name>A0A3Q7I2Q3_SOLLC</name>
<dbReference type="Gene3D" id="3.90.180.10">
    <property type="entry name" value="Medium-chain alcohol dehydrogenases, catalytic domain"/>
    <property type="match status" value="1"/>
</dbReference>
<keyword evidence="2" id="KW-1185">Reference proteome</keyword>
<dbReference type="Gramene" id="Solyc09g037040.1.1">
    <property type="protein sequence ID" value="Solyc09g037040.1.1.1"/>
    <property type="gene ID" value="Solyc09g037040.1"/>
</dbReference>
<dbReference type="AlphaFoldDB" id="A0A3Q7I2Q3"/>
<dbReference type="STRING" id="4081.A0A3Q7I2Q3"/>
<protein>
    <submittedName>
        <fullName evidence="1">Uncharacterized protein</fullName>
    </submittedName>
</protein>
<dbReference type="PaxDb" id="4081-Solyc09g037040.1.1"/>
<dbReference type="InParanoid" id="A0A3Q7I2Q3"/>
<reference evidence="1" key="2">
    <citation type="submission" date="2019-01" db="UniProtKB">
        <authorList>
            <consortium name="EnsemblPlants"/>
        </authorList>
    </citation>
    <scope>IDENTIFICATION</scope>
    <source>
        <strain evidence="1">cv. Heinz 1706</strain>
    </source>
</reference>